<feature type="region of interest" description="Disordered" evidence="1">
    <location>
        <begin position="858"/>
        <end position="893"/>
    </location>
</feature>
<dbReference type="OrthoDB" id="185373at2759"/>
<evidence type="ECO:0000313" key="2">
    <source>
        <dbReference type="EMBL" id="OCF61129.1"/>
    </source>
</evidence>
<reference evidence="3" key="2">
    <citation type="submission" date="2013-12" db="EMBL/GenBank/DDBJ databases">
        <title>Evolution of pathogenesis and genome organization in the Tremellales.</title>
        <authorList>
            <person name="Cuomo C."/>
            <person name="Litvintseva A."/>
            <person name="Heitman J."/>
            <person name="Chen Y."/>
            <person name="Sun S."/>
            <person name="Springer D."/>
            <person name="Dromer F."/>
            <person name="Young S."/>
            <person name="Zeng Q."/>
            <person name="Chapman S."/>
            <person name="Gujja S."/>
            <person name="Saif S."/>
            <person name="Birren B."/>
        </authorList>
    </citation>
    <scope>NUCLEOTIDE SEQUENCE [LARGE SCALE GENOMIC DNA]</scope>
    <source>
        <strain evidence="3">CBS 10435</strain>
    </source>
</reference>
<protein>
    <submittedName>
        <fullName evidence="2">Uncharacterized protein</fullName>
    </submittedName>
</protein>
<organism evidence="2 3">
    <name type="scientific">Kwoniella mangroviensis CBS 10435</name>
    <dbReference type="NCBI Taxonomy" id="1331196"/>
    <lineage>
        <taxon>Eukaryota</taxon>
        <taxon>Fungi</taxon>
        <taxon>Dikarya</taxon>
        <taxon>Basidiomycota</taxon>
        <taxon>Agaricomycotina</taxon>
        <taxon>Tremellomycetes</taxon>
        <taxon>Tremellales</taxon>
        <taxon>Cryptococcaceae</taxon>
        <taxon>Kwoniella</taxon>
    </lineage>
</organism>
<feature type="region of interest" description="Disordered" evidence="1">
    <location>
        <begin position="28"/>
        <end position="87"/>
    </location>
</feature>
<dbReference type="Proteomes" id="UP000092583">
    <property type="component" value="Unassembled WGS sequence"/>
</dbReference>
<feature type="compositionally biased region" description="Low complexity" evidence="1">
    <location>
        <begin position="38"/>
        <end position="47"/>
    </location>
</feature>
<gene>
    <name evidence="2" type="ORF">L486_00773</name>
</gene>
<evidence type="ECO:0000256" key="1">
    <source>
        <dbReference type="SAM" id="MobiDB-lite"/>
    </source>
</evidence>
<accession>A0A1B9J014</accession>
<name>A0A1B9J014_9TREE</name>
<dbReference type="EMBL" id="KI669459">
    <property type="protein sequence ID" value="OCF61129.1"/>
    <property type="molecule type" value="Genomic_DNA"/>
</dbReference>
<dbReference type="STRING" id="1331196.A0A1B9J014"/>
<dbReference type="AlphaFoldDB" id="A0A1B9J014"/>
<sequence>MTALRPAAAAGPGPQTWLYRLSFGTNPTLHLRPPPLRPLHTTAPAPAYQRSRKVKPKPNITRPPPSSKPRGPSTPEKAAKPVAHDTTSPLTSYDNVILLGVPPDYPIEANINRLISHLQNSQLDQSTAEWAQLWDLRCIHRLAPWHFEVISNSIRQILFGKNYPHLGKMALYEPAKYGHLKNMVIESASRGYALGLYALMLKLIGSGRPKDVIDAYERCKEHMREIQGKKKEDLFSWDRIKRLNARLEDPSASSMNNQNKVNVGLKHLLMANIAAHTLMDTLDDKVLFSMLDSHIDLRPTSTFDFKPIDRALKASKAQPQVHKRFRANVDKLVLSLMCYHPNALVARIITLGTRKSDSKLDRLYDRVLEASIGPDAYLKPRELDDFSLVFRSIPIPPVIWLQFMKTFEWKGDVDRIIKMIDVDLPERGLEPNGDFLSSAMLYMAILSQRVGQSSSVRSKARAWVDEYWRRLTTQNWHIEDQPFSRRIRTLSILSFDDPNLRNEITSLYKAAKEGHLGRIHSRTRAAFVEFFIKHGTLNQAWQIFQTFPMDTDRPEDNSDIAFSVFIRRLALGPWPVEDKLKMYKKVTKLFIDSGLPLRPHVLGSLLSVQLQVLNLPMKTIVDLTLDATTDAEAPDPGIQRWTKVLYGMITKWTHTATPTLLEIQAGLYILEKASERKLYGVTRSRLVQMWMSFLGPIAKSTHTSAEQRQEYIDLALDLFPDGGKGNVSISMWMEIITHSFNRHDSAGFGEGYRRWKELGQIRTIQAIWYSKMLDLLIKHDKIDWALDLVTDAWNKKYIKKADGFYLRAKAYGLISQLDLDPELEMEQNRLMDDENGQMKRWKEPIAFVEEYEDEMYLKEEEQSSIDEEDGLDEEDARFQDEEDLDTEEEINRL</sequence>
<evidence type="ECO:0000313" key="3">
    <source>
        <dbReference type="Proteomes" id="UP000092583"/>
    </source>
</evidence>
<reference evidence="2 3" key="1">
    <citation type="submission" date="2013-07" db="EMBL/GenBank/DDBJ databases">
        <title>The Genome Sequence of Kwoniella mangroviensis CBS10435.</title>
        <authorList>
            <consortium name="The Broad Institute Genome Sequencing Platform"/>
            <person name="Cuomo C."/>
            <person name="Litvintseva A."/>
            <person name="Chen Y."/>
            <person name="Heitman J."/>
            <person name="Sun S."/>
            <person name="Springer D."/>
            <person name="Dromer F."/>
            <person name="Young S.K."/>
            <person name="Zeng Q."/>
            <person name="Gargeya S."/>
            <person name="Fitzgerald M."/>
            <person name="Abouelleil A."/>
            <person name="Alvarado L."/>
            <person name="Berlin A.M."/>
            <person name="Chapman S.B."/>
            <person name="Dewar J."/>
            <person name="Goldberg J."/>
            <person name="Griggs A."/>
            <person name="Gujja S."/>
            <person name="Hansen M."/>
            <person name="Howarth C."/>
            <person name="Imamovic A."/>
            <person name="Larimer J."/>
            <person name="McCowan C."/>
            <person name="Murphy C."/>
            <person name="Pearson M."/>
            <person name="Priest M."/>
            <person name="Roberts A."/>
            <person name="Saif S."/>
            <person name="Shea T."/>
            <person name="Sykes S."/>
            <person name="Wortman J."/>
            <person name="Nusbaum C."/>
            <person name="Birren B."/>
        </authorList>
    </citation>
    <scope>NUCLEOTIDE SEQUENCE [LARGE SCALE GENOMIC DNA]</scope>
    <source>
        <strain evidence="2 3">CBS 10435</strain>
    </source>
</reference>
<proteinExistence type="predicted"/>
<feature type="compositionally biased region" description="Acidic residues" evidence="1">
    <location>
        <begin position="862"/>
        <end position="893"/>
    </location>
</feature>
<keyword evidence="3" id="KW-1185">Reference proteome</keyword>